<dbReference type="EMBL" id="JRES01000364">
    <property type="protein sequence ID" value="KNC31913.1"/>
    <property type="molecule type" value="Genomic_DNA"/>
</dbReference>
<organism evidence="1 2">
    <name type="scientific">Lucilia cuprina</name>
    <name type="common">Green bottle fly</name>
    <name type="synonym">Australian sheep blowfly</name>
    <dbReference type="NCBI Taxonomy" id="7375"/>
    <lineage>
        <taxon>Eukaryota</taxon>
        <taxon>Metazoa</taxon>
        <taxon>Ecdysozoa</taxon>
        <taxon>Arthropoda</taxon>
        <taxon>Hexapoda</taxon>
        <taxon>Insecta</taxon>
        <taxon>Pterygota</taxon>
        <taxon>Neoptera</taxon>
        <taxon>Endopterygota</taxon>
        <taxon>Diptera</taxon>
        <taxon>Brachycera</taxon>
        <taxon>Muscomorpha</taxon>
        <taxon>Oestroidea</taxon>
        <taxon>Calliphoridae</taxon>
        <taxon>Luciliinae</taxon>
        <taxon>Lucilia</taxon>
    </lineage>
</organism>
<reference evidence="1 2" key="1">
    <citation type="journal article" date="2015" name="Nat. Commun.">
        <title>Lucilia cuprina genome unlocks parasitic fly biology to underpin future interventions.</title>
        <authorList>
            <person name="Anstead C.A."/>
            <person name="Korhonen P.K."/>
            <person name="Young N.D."/>
            <person name="Hall R.S."/>
            <person name="Jex A.R."/>
            <person name="Murali S.C."/>
            <person name="Hughes D.S."/>
            <person name="Lee S.F."/>
            <person name="Perry T."/>
            <person name="Stroehlein A.J."/>
            <person name="Ansell B.R."/>
            <person name="Breugelmans B."/>
            <person name="Hofmann A."/>
            <person name="Qu J."/>
            <person name="Dugan S."/>
            <person name="Lee S.L."/>
            <person name="Chao H."/>
            <person name="Dinh H."/>
            <person name="Han Y."/>
            <person name="Doddapaneni H.V."/>
            <person name="Worley K.C."/>
            <person name="Muzny D.M."/>
            <person name="Ioannidis P."/>
            <person name="Waterhouse R.M."/>
            <person name="Zdobnov E.M."/>
            <person name="James P.J."/>
            <person name="Bagnall N.H."/>
            <person name="Kotze A.C."/>
            <person name="Gibbs R.A."/>
            <person name="Richards S."/>
            <person name="Batterham P."/>
            <person name="Gasser R.B."/>
        </authorList>
    </citation>
    <scope>NUCLEOTIDE SEQUENCE [LARGE SCALE GENOMIC DNA]</scope>
    <source>
        <strain evidence="1 2">LS</strain>
        <tissue evidence="1">Full body</tissue>
    </source>
</reference>
<evidence type="ECO:0000313" key="2">
    <source>
        <dbReference type="Proteomes" id="UP000037069"/>
    </source>
</evidence>
<dbReference type="Proteomes" id="UP000037069">
    <property type="component" value="Unassembled WGS sequence"/>
</dbReference>
<comment type="caution">
    <text evidence="1">The sequence shown here is derived from an EMBL/GenBank/DDBJ whole genome shotgun (WGS) entry which is preliminary data.</text>
</comment>
<proteinExistence type="predicted"/>
<gene>
    <name evidence="1" type="ORF">FF38_13273</name>
</gene>
<sequence length="170" mass="19444">MNYFLSLNQTIVGNYKGYLWARNFSTSCGDHNINALSLPYGTLERIIGNYYLSYLCEISTLVLLHFQGKEVLPIALVCRYNKLVMSNVSSALPWNELAWGTRAAYNLVLRVASYPQDFSWLSFLRDPRNGCGLIPKVIYTRSSIWWIPKPDQYILPVVYGSPVYAQELSD</sequence>
<evidence type="ECO:0000313" key="1">
    <source>
        <dbReference type="EMBL" id="KNC31913.1"/>
    </source>
</evidence>
<protein>
    <submittedName>
        <fullName evidence="1">Uncharacterized protein</fullName>
    </submittedName>
</protein>
<accession>A0A0L0CHQ3</accession>
<dbReference type="AlphaFoldDB" id="A0A0L0CHQ3"/>
<name>A0A0L0CHQ3_LUCCU</name>
<keyword evidence="2" id="KW-1185">Reference proteome</keyword>